<keyword evidence="1" id="KW-1133">Transmembrane helix</keyword>
<accession>A0A1H3PUB6</accession>
<dbReference type="AlphaFoldDB" id="A0A1H3PUB6"/>
<proteinExistence type="predicted"/>
<dbReference type="STRING" id="1503961.SAMN05421736_105207"/>
<protein>
    <submittedName>
        <fullName evidence="3">Lia operon protein LiaF</fullName>
    </submittedName>
</protein>
<keyword evidence="1" id="KW-0472">Membrane</keyword>
<dbReference type="PIRSF" id="PIRSF031509">
    <property type="entry name" value="Cell_wall_LiaF/YvqF"/>
    <property type="match status" value="1"/>
</dbReference>
<evidence type="ECO:0000313" key="4">
    <source>
        <dbReference type="Proteomes" id="UP000198935"/>
    </source>
</evidence>
<dbReference type="Proteomes" id="UP000198935">
    <property type="component" value="Unassembled WGS sequence"/>
</dbReference>
<dbReference type="InterPro" id="IPR016975">
    <property type="entry name" value="Cell_wall_LiaF"/>
</dbReference>
<evidence type="ECO:0000259" key="2">
    <source>
        <dbReference type="Pfam" id="PF09922"/>
    </source>
</evidence>
<dbReference type="GO" id="GO:0016020">
    <property type="term" value="C:membrane"/>
    <property type="evidence" value="ECO:0007669"/>
    <property type="project" value="InterPro"/>
</dbReference>
<feature type="transmembrane region" description="Helical" evidence="1">
    <location>
        <begin position="12"/>
        <end position="45"/>
    </location>
</feature>
<organism evidence="3 4">
    <name type="scientific">Evansella caseinilytica</name>
    <dbReference type="NCBI Taxonomy" id="1503961"/>
    <lineage>
        <taxon>Bacteria</taxon>
        <taxon>Bacillati</taxon>
        <taxon>Bacillota</taxon>
        <taxon>Bacilli</taxon>
        <taxon>Bacillales</taxon>
        <taxon>Bacillaceae</taxon>
        <taxon>Evansella</taxon>
    </lineage>
</organism>
<feature type="domain" description="Cell wall-active antibiotics response LiaF-like C-terminal" evidence="2">
    <location>
        <begin position="130"/>
        <end position="242"/>
    </location>
</feature>
<sequence length="245" mass="28419">MFKRFSTDTFNWILIIGIALLLAELIFFKAHLVFFFLFLSFICYFGWKSYHRSSGKLFFWSGMIFLFLTVSNMVAIRFMVVAILVMLFIQYRRSKKEPEQIKPYFYGGDAEDIPPSEPLLKVEPLFQNRFFGDLKTSDTAYHWRDINIHSGLGDRVIDLSNTVLPEHSVISIRHFVGNIKIYIPYEVDVIIHHSSVFGRAAVFDKQHTKLFNQTLSYATVEKGSNNPQVKIITSILSGDIEVKRI</sequence>
<dbReference type="Pfam" id="PF09922">
    <property type="entry name" value="LiaF-like_C"/>
    <property type="match status" value="1"/>
</dbReference>
<dbReference type="EMBL" id="FNPI01000005">
    <property type="protein sequence ID" value="SDZ04570.1"/>
    <property type="molecule type" value="Genomic_DNA"/>
</dbReference>
<dbReference type="OrthoDB" id="2351415at2"/>
<evidence type="ECO:0000313" key="3">
    <source>
        <dbReference type="EMBL" id="SDZ04570.1"/>
    </source>
</evidence>
<keyword evidence="4" id="KW-1185">Reference proteome</keyword>
<reference evidence="4" key="1">
    <citation type="submission" date="2016-10" db="EMBL/GenBank/DDBJ databases">
        <authorList>
            <person name="Varghese N."/>
            <person name="Submissions S."/>
        </authorList>
    </citation>
    <scope>NUCLEOTIDE SEQUENCE [LARGE SCALE GENOMIC DNA]</scope>
    <source>
        <strain evidence="4">SP</strain>
    </source>
</reference>
<dbReference type="NCBIfam" id="NF040535">
    <property type="entry name" value="LiaF_C_term"/>
    <property type="match status" value="1"/>
</dbReference>
<dbReference type="InterPro" id="IPR047793">
    <property type="entry name" value="LiaF_C"/>
</dbReference>
<keyword evidence="1" id="KW-0812">Transmembrane</keyword>
<feature type="transmembrane region" description="Helical" evidence="1">
    <location>
        <begin position="57"/>
        <end position="89"/>
    </location>
</feature>
<name>A0A1H3PUB6_9BACI</name>
<dbReference type="InterPro" id="IPR024425">
    <property type="entry name" value="LiaF-like_C"/>
</dbReference>
<evidence type="ECO:0000256" key="1">
    <source>
        <dbReference type="SAM" id="Phobius"/>
    </source>
</evidence>
<gene>
    <name evidence="3" type="ORF">SAMN05421736_105207</name>
</gene>